<dbReference type="InterPro" id="IPR000700">
    <property type="entry name" value="PAS-assoc_C"/>
</dbReference>
<dbReference type="CDD" id="cd00130">
    <property type="entry name" value="PAS"/>
    <property type="match status" value="1"/>
</dbReference>
<dbReference type="SMART" id="SM00267">
    <property type="entry name" value="GGDEF"/>
    <property type="match status" value="1"/>
</dbReference>
<dbReference type="InterPro" id="IPR035965">
    <property type="entry name" value="PAS-like_dom_sf"/>
</dbReference>
<evidence type="ECO:0000313" key="4">
    <source>
        <dbReference type="EMBL" id="SFU43128.1"/>
    </source>
</evidence>
<evidence type="ECO:0000259" key="3">
    <source>
        <dbReference type="PROSITE" id="PS50887"/>
    </source>
</evidence>
<dbReference type="PROSITE" id="PS50887">
    <property type="entry name" value="GGDEF"/>
    <property type="match status" value="1"/>
</dbReference>
<dbReference type="RefSeq" id="WP_177207436.1">
    <property type="nucleotide sequence ID" value="NZ_FOWF01000024.1"/>
</dbReference>
<dbReference type="PANTHER" id="PTHR44757:SF2">
    <property type="entry name" value="BIOFILM ARCHITECTURE MAINTENANCE PROTEIN MBAA"/>
    <property type="match status" value="1"/>
</dbReference>
<dbReference type="InterPro" id="IPR043128">
    <property type="entry name" value="Rev_trsase/Diguanyl_cyclase"/>
</dbReference>
<proteinExistence type="predicted"/>
<dbReference type="PANTHER" id="PTHR44757">
    <property type="entry name" value="DIGUANYLATE CYCLASE DGCP"/>
    <property type="match status" value="1"/>
</dbReference>
<dbReference type="EMBL" id="FPBT01000004">
    <property type="protein sequence ID" value="SFU43128.1"/>
    <property type="molecule type" value="Genomic_DNA"/>
</dbReference>
<evidence type="ECO:0000313" key="5">
    <source>
        <dbReference type="Proteomes" id="UP000198817"/>
    </source>
</evidence>
<dbReference type="InterPro" id="IPR000160">
    <property type="entry name" value="GGDEF_dom"/>
</dbReference>
<dbReference type="Pfam" id="PF13426">
    <property type="entry name" value="PAS_9"/>
    <property type="match status" value="1"/>
</dbReference>
<feature type="domain" description="PAS" evidence="1">
    <location>
        <begin position="31"/>
        <end position="76"/>
    </location>
</feature>
<dbReference type="InterPro" id="IPR052155">
    <property type="entry name" value="Biofilm_reg_signaling"/>
</dbReference>
<dbReference type="InterPro" id="IPR029787">
    <property type="entry name" value="Nucleotide_cyclase"/>
</dbReference>
<dbReference type="NCBIfam" id="TIGR00229">
    <property type="entry name" value="sensory_box"/>
    <property type="match status" value="1"/>
</dbReference>
<dbReference type="AlphaFoldDB" id="A0A1I7G3X6"/>
<protein>
    <submittedName>
        <fullName evidence="4">PAS domain S-box-containing protein/diguanylate cyclase (GGDEF) domain-containing protein</fullName>
    </submittedName>
</protein>
<dbReference type="SMART" id="SM00091">
    <property type="entry name" value="PAS"/>
    <property type="match status" value="1"/>
</dbReference>
<dbReference type="NCBIfam" id="TIGR00254">
    <property type="entry name" value="GGDEF"/>
    <property type="match status" value="1"/>
</dbReference>
<dbReference type="Pfam" id="PF00990">
    <property type="entry name" value="GGDEF"/>
    <property type="match status" value="1"/>
</dbReference>
<dbReference type="SUPFAM" id="SSF55785">
    <property type="entry name" value="PYP-like sensor domain (PAS domain)"/>
    <property type="match status" value="1"/>
</dbReference>
<dbReference type="Gene3D" id="3.30.70.270">
    <property type="match status" value="1"/>
</dbReference>
<gene>
    <name evidence="4" type="ORF">SAMN05216508_104148</name>
</gene>
<name>A0A1I7G3X6_9FIRM</name>
<evidence type="ECO:0000259" key="1">
    <source>
        <dbReference type="PROSITE" id="PS50112"/>
    </source>
</evidence>
<dbReference type="Gene3D" id="3.30.450.20">
    <property type="entry name" value="PAS domain"/>
    <property type="match status" value="1"/>
</dbReference>
<keyword evidence="5" id="KW-1185">Reference proteome</keyword>
<dbReference type="PROSITE" id="PS50112">
    <property type="entry name" value="PAS"/>
    <property type="match status" value="1"/>
</dbReference>
<dbReference type="PROSITE" id="PS50113">
    <property type="entry name" value="PAC"/>
    <property type="match status" value="1"/>
</dbReference>
<accession>A0A1I7G3X6</accession>
<dbReference type="SUPFAM" id="SSF55073">
    <property type="entry name" value="Nucleotide cyclase"/>
    <property type="match status" value="1"/>
</dbReference>
<evidence type="ECO:0000259" key="2">
    <source>
        <dbReference type="PROSITE" id="PS50113"/>
    </source>
</evidence>
<feature type="domain" description="PAC" evidence="2">
    <location>
        <begin position="110"/>
        <end position="162"/>
    </location>
</feature>
<sequence>MTERMEEKKTTIATEAEMEKLFGSFRDVLSNQAFFLQILDDLPFGCYIMHPDQKVIYWNQEAERLIGYTPGEVVGKRCGELHLACSFVGGGEIPMPSCPAIAAYRSGRVQSMKMFMRRKAGDNLMIRNTMIPLRDEDGNVRNLVALFFPVTEDPYDEERMRDVYEVATRDPLTCLPGRRYMESCIDEEIERYRRTGHPFAVMFTDVDRFHDVNNGYGHRAGDELLREFGHRLRNFGRRTDRFCRWGGDEFVGILQLKSSEDIRGLAERFLQLSESTEIVLEGEKISCMAAIGITVVREDDDRESVIARADRYMFRAKGENSTRVVTDEDFL</sequence>
<feature type="domain" description="GGDEF" evidence="3">
    <location>
        <begin position="197"/>
        <end position="327"/>
    </location>
</feature>
<reference evidence="4 5" key="1">
    <citation type="submission" date="2016-10" db="EMBL/GenBank/DDBJ databases">
        <authorList>
            <person name="de Groot N.N."/>
        </authorList>
    </citation>
    <scope>NUCLEOTIDE SEQUENCE [LARGE SCALE GENOMIC DNA]</scope>
    <source>
        <strain evidence="4 5">KHGC13</strain>
    </source>
</reference>
<dbReference type="InterPro" id="IPR000014">
    <property type="entry name" value="PAS"/>
</dbReference>
<dbReference type="STRING" id="155865.SAMN05216515_1246"/>
<dbReference type="CDD" id="cd01949">
    <property type="entry name" value="GGDEF"/>
    <property type="match status" value="1"/>
</dbReference>
<dbReference type="Proteomes" id="UP000198817">
    <property type="component" value="Unassembled WGS sequence"/>
</dbReference>
<organism evidence="4 5">
    <name type="scientific">Eubacterium pyruvativorans</name>
    <dbReference type="NCBI Taxonomy" id="155865"/>
    <lineage>
        <taxon>Bacteria</taxon>
        <taxon>Bacillati</taxon>
        <taxon>Bacillota</taxon>
        <taxon>Clostridia</taxon>
        <taxon>Eubacteriales</taxon>
        <taxon>Eubacteriaceae</taxon>
        <taxon>Eubacterium</taxon>
    </lineage>
</organism>